<evidence type="ECO:0000256" key="6">
    <source>
        <dbReference type="ARBA" id="ARBA00022840"/>
    </source>
</evidence>
<evidence type="ECO:0000313" key="11">
    <source>
        <dbReference type="EMBL" id="TQL64619.1"/>
    </source>
</evidence>
<comment type="pathway">
    <text evidence="2 7 8">Cell wall biogenesis; peptidoglycan biosynthesis.</text>
</comment>
<reference evidence="11 12" key="1">
    <citation type="submission" date="2019-06" db="EMBL/GenBank/DDBJ databases">
        <title>Sequencing the genomes of 1000 actinobacteria strains.</title>
        <authorList>
            <person name="Klenk H.-P."/>
        </authorList>
    </citation>
    <scope>NUCLEOTIDE SEQUENCE [LARGE SCALE GENOMIC DNA]</scope>
    <source>
        <strain evidence="11 12">DSM 4813</strain>
    </source>
</reference>
<organism evidence="11 12">
    <name type="scientific">Rarobacter faecitabidus</name>
    <dbReference type="NCBI Taxonomy" id="13243"/>
    <lineage>
        <taxon>Bacteria</taxon>
        <taxon>Bacillati</taxon>
        <taxon>Actinomycetota</taxon>
        <taxon>Actinomycetes</taxon>
        <taxon>Micrococcales</taxon>
        <taxon>Rarobacteraceae</taxon>
        <taxon>Rarobacter</taxon>
    </lineage>
</organism>
<dbReference type="GO" id="GO:0008764">
    <property type="term" value="F:UDP-N-acetylmuramoylalanine-D-glutamate ligase activity"/>
    <property type="evidence" value="ECO:0007669"/>
    <property type="project" value="UniProtKB-UniRule"/>
</dbReference>
<evidence type="ECO:0000256" key="1">
    <source>
        <dbReference type="ARBA" id="ARBA00004496"/>
    </source>
</evidence>
<dbReference type="Pfam" id="PF08245">
    <property type="entry name" value="Mur_ligase_M"/>
    <property type="match status" value="1"/>
</dbReference>
<name>A0A542ZWE0_RARFA</name>
<dbReference type="InterPro" id="IPR013221">
    <property type="entry name" value="Mur_ligase_cen"/>
</dbReference>
<dbReference type="Gene3D" id="3.40.1190.10">
    <property type="entry name" value="Mur-like, catalytic domain"/>
    <property type="match status" value="1"/>
</dbReference>
<evidence type="ECO:0000256" key="5">
    <source>
        <dbReference type="ARBA" id="ARBA00022741"/>
    </source>
</evidence>
<comment type="catalytic activity">
    <reaction evidence="7 8">
        <text>UDP-N-acetyl-alpha-D-muramoyl-L-alanine + D-glutamate + ATP = UDP-N-acetyl-alpha-D-muramoyl-L-alanyl-D-glutamate + ADP + phosphate + H(+)</text>
        <dbReference type="Rhea" id="RHEA:16429"/>
        <dbReference type="ChEBI" id="CHEBI:15378"/>
        <dbReference type="ChEBI" id="CHEBI:29986"/>
        <dbReference type="ChEBI" id="CHEBI:30616"/>
        <dbReference type="ChEBI" id="CHEBI:43474"/>
        <dbReference type="ChEBI" id="CHEBI:83898"/>
        <dbReference type="ChEBI" id="CHEBI:83900"/>
        <dbReference type="ChEBI" id="CHEBI:456216"/>
        <dbReference type="EC" id="6.3.2.9"/>
    </reaction>
</comment>
<evidence type="ECO:0000256" key="7">
    <source>
        <dbReference type="HAMAP-Rule" id="MF_00639"/>
    </source>
</evidence>
<dbReference type="EC" id="6.3.2.9" evidence="7 8"/>
<dbReference type="Proteomes" id="UP000315389">
    <property type="component" value="Unassembled WGS sequence"/>
</dbReference>
<accession>A0A542ZWE0</accession>
<dbReference type="PANTHER" id="PTHR43692">
    <property type="entry name" value="UDP-N-ACETYLMURAMOYLALANINE--D-GLUTAMATE LIGASE"/>
    <property type="match status" value="1"/>
</dbReference>
<comment type="function">
    <text evidence="7 8">Cell wall formation. Catalyzes the addition of glutamate to the nucleotide precursor UDP-N-acetylmuramoyl-L-alanine (UMA).</text>
</comment>
<keyword evidence="7 8" id="KW-0131">Cell cycle</keyword>
<dbReference type="GO" id="GO:0005524">
    <property type="term" value="F:ATP binding"/>
    <property type="evidence" value="ECO:0007669"/>
    <property type="project" value="UniProtKB-UniRule"/>
</dbReference>
<dbReference type="GO" id="GO:0071555">
    <property type="term" value="P:cell wall organization"/>
    <property type="evidence" value="ECO:0007669"/>
    <property type="project" value="UniProtKB-KW"/>
</dbReference>
<dbReference type="GO" id="GO:0051301">
    <property type="term" value="P:cell division"/>
    <property type="evidence" value="ECO:0007669"/>
    <property type="project" value="UniProtKB-KW"/>
</dbReference>
<keyword evidence="4 7" id="KW-0436">Ligase</keyword>
<feature type="domain" description="Mur ligase central" evidence="10">
    <location>
        <begin position="110"/>
        <end position="229"/>
    </location>
</feature>
<comment type="similarity">
    <text evidence="7">Belongs to the MurCDEF family.</text>
</comment>
<evidence type="ECO:0000313" key="12">
    <source>
        <dbReference type="Proteomes" id="UP000315389"/>
    </source>
</evidence>
<protein>
    <recommendedName>
        <fullName evidence="7 8">UDP-N-acetylmuramoylalanine--D-glutamate ligase</fullName>
        <ecNumber evidence="7 8">6.3.2.9</ecNumber>
    </recommendedName>
    <alternativeName>
        <fullName evidence="7">D-glutamic acid-adding enzyme</fullName>
    </alternativeName>
    <alternativeName>
        <fullName evidence="7">UDP-N-acetylmuramoyl-L-alanyl-D-glutamate synthetase</fullName>
    </alternativeName>
</protein>
<keyword evidence="12" id="KW-1185">Reference proteome</keyword>
<dbReference type="InterPro" id="IPR036565">
    <property type="entry name" value="Mur-like_cat_sf"/>
</dbReference>
<comment type="subcellular location">
    <subcellularLocation>
        <location evidence="1 7 8">Cytoplasm</location>
    </subcellularLocation>
</comment>
<evidence type="ECO:0000256" key="2">
    <source>
        <dbReference type="ARBA" id="ARBA00004752"/>
    </source>
</evidence>
<dbReference type="InterPro" id="IPR005762">
    <property type="entry name" value="MurD"/>
</dbReference>
<dbReference type="GO" id="GO:0008360">
    <property type="term" value="P:regulation of cell shape"/>
    <property type="evidence" value="ECO:0007669"/>
    <property type="project" value="UniProtKB-KW"/>
</dbReference>
<keyword evidence="7 8" id="KW-0132">Cell division</keyword>
<dbReference type="EMBL" id="VFOS01000001">
    <property type="protein sequence ID" value="TQL64619.1"/>
    <property type="molecule type" value="Genomic_DNA"/>
</dbReference>
<keyword evidence="7 8" id="KW-0573">Peptidoglycan synthesis</keyword>
<dbReference type="AlphaFoldDB" id="A0A542ZWE0"/>
<comment type="caution">
    <text evidence="11">The sequence shown here is derived from an EMBL/GenBank/DDBJ whole genome shotgun (WGS) entry which is preliminary data.</text>
</comment>
<dbReference type="NCBIfam" id="TIGR01087">
    <property type="entry name" value="murD"/>
    <property type="match status" value="1"/>
</dbReference>
<keyword evidence="7 8" id="KW-0133">Cell shape</keyword>
<keyword evidence="3 7" id="KW-0963">Cytoplasm</keyword>
<dbReference type="GO" id="GO:0009252">
    <property type="term" value="P:peptidoglycan biosynthetic process"/>
    <property type="evidence" value="ECO:0007669"/>
    <property type="project" value="UniProtKB-UniRule"/>
</dbReference>
<gene>
    <name evidence="7" type="primary">murD</name>
    <name evidence="11" type="ORF">FB461_1128</name>
</gene>
<dbReference type="PANTHER" id="PTHR43692:SF1">
    <property type="entry name" value="UDP-N-ACETYLMURAMOYLALANINE--D-GLUTAMATE LIGASE"/>
    <property type="match status" value="1"/>
</dbReference>
<dbReference type="GO" id="GO:0005737">
    <property type="term" value="C:cytoplasm"/>
    <property type="evidence" value="ECO:0007669"/>
    <property type="project" value="UniProtKB-SubCell"/>
</dbReference>
<feature type="domain" description="Mur ligase C-terminal" evidence="9">
    <location>
        <begin position="328"/>
        <end position="450"/>
    </location>
</feature>
<proteinExistence type="inferred from homology"/>
<sequence length="480" mass="49315">MTTAVPALADAHVLVVGLGVTGTAVVEALTGRARAITTLDAGGGADFADDSAVDLADIDVIVASPGWQPRSDIFVRADLLEIPIWSEVELSWRLRVAGTRTGKPAAWLAVTGTNGKTTTALMTGAILDAAGVPHAVVGNVGTPLITAALDPALEVLVVELSSFQLHFTHSLQAHAAAVLNLAEDHLDWHGSMAAYAAAKAKIFAGVTGALVYPVGDEAITAMVREADVTDGARAIGFTLGAPGPGEIGLVESIIVDRAFHADPADPLRHRSSEEIGTLDDLGHLGGADGSIPSHVIRNALAAAALARSVGVPAGDVSEGLSSFHPGHHRIETIAAIGGVRYIDDSKATNPHAARAALLAQVDGSAVWIAGGLTKGVSFDDLVIEVGRKLRAAVVIGRERGQIVEALRRHAPHIPTLEADDSDTDMVMSSAVELAAGVARPGDVVLLAPACASMDQFRSYAHRGQAFASAVSRLAEATGAR</sequence>
<evidence type="ECO:0000259" key="9">
    <source>
        <dbReference type="Pfam" id="PF02875"/>
    </source>
</evidence>
<evidence type="ECO:0000259" key="10">
    <source>
        <dbReference type="Pfam" id="PF08245"/>
    </source>
</evidence>
<dbReference type="InterPro" id="IPR036615">
    <property type="entry name" value="Mur_ligase_C_dom_sf"/>
</dbReference>
<dbReference type="SUPFAM" id="SSF53623">
    <property type="entry name" value="MurD-like peptide ligases, catalytic domain"/>
    <property type="match status" value="1"/>
</dbReference>
<feature type="binding site" evidence="7">
    <location>
        <begin position="112"/>
        <end position="118"/>
    </location>
    <ligand>
        <name>ATP</name>
        <dbReference type="ChEBI" id="CHEBI:30616"/>
    </ligand>
</feature>
<evidence type="ECO:0000256" key="3">
    <source>
        <dbReference type="ARBA" id="ARBA00022490"/>
    </source>
</evidence>
<evidence type="ECO:0000256" key="4">
    <source>
        <dbReference type="ARBA" id="ARBA00022598"/>
    </source>
</evidence>
<keyword evidence="7 8" id="KW-0961">Cell wall biogenesis/degradation</keyword>
<evidence type="ECO:0000256" key="8">
    <source>
        <dbReference type="RuleBase" id="RU003664"/>
    </source>
</evidence>
<dbReference type="SUPFAM" id="SSF53244">
    <property type="entry name" value="MurD-like peptide ligases, peptide-binding domain"/>
    <property type="match status" value="1"/>
</dbReference>
<keyword evidence="6 7" id="KW-0067">ATP-binding</keyword>
<keyword evidence="5 7" id="KW-0547">Nucleotide-binding</keyword>
<dbReference type="RefSeq" id="WP_170222622.1">
    <property type="nucleotide sequence ID" value="NZ_BAAASV010000001.1"/>
</dbReference>
<dbReference type="SUPFAM" id="SSF51984">
    <property type="entry name" value="MurCD N-terminal domain"/>
    <property type="match status" value="1"/>
</dbReference>
<dbReference type="Pfam" id="PF02875">
    <property type="entry name" value="Mur_ligase_C"/>
    <property type="match status" value="1"/>
</dbReference>
<dbReference type="UniPathway" id="UPA00219"/>
<dbReference type="Gene3D" id="3.90.190.20">
    <property type="entry name" value="Mur ligase, C-terminal domain"/>
    <property type="match status" value="1"/>
</dbReference>
<dbReference type="InterPro" id="IPR004101">
    <property type="entry name" value="Mur_ligase_C"/>
</dbReference>
<dbReference type="HAMAP" id="MF_00639">
    <property type="entry name" value="MurD"/>
    <property type="match status" value="1"/>
</dbReference>